<dbReference type="PANTHER" id="PTHR10556:SF35">
    <property type="entry name" value="3-OXO-5-ALPHA-STEROID 4-DEHYDROGENASE FAMILY PROTEIN"/>
    <property type="match status" value="1"/>
</dbReference>
<accession>A0AAW2NCK2</accession>
<keyword evidence="1" id="KW-0472">Membrane</keyword>
<feature type="transmembrane region" description="Helical" evidence="1">
    <location>
        <begin position="162"/>
        <end position="182"/>
    </location>
</feature>
<dbReference type="AlphaFoldDB" id="A0AAW2NCK2"/>
<name>A0AAW2NCK2_SESRA</name>
<keyword evidence="1" id="KW-0812">Transmembrane</keyword>
<dbReference type="PANTHER" id="PTHR10556">
    <property type="entry name" value="3-OXO-5-ALPHA-STEROID 4-DEHYDROGENASE"/>
    <property type="match status" value="1"/>
</dbReference>
<sequence length="213" mass="23600">MVLSVLLKFLYPPPASVVITAMSVISFVSLSNAGWTEMKGKHMQYSKLRSAAGDGDEKKKEKAEVSSKVGMIVLYTPAFLAGVSSFFIFPLADFRFNLLRSAVTTHFFKRVFEVLFVHKYSGSMDVEAMITISLSYCLSSATMIYSQHLAQPLPEPAVDLKYVGIPMFCWELVVISITITFYPSSEVREKNSTKSLKVASSLSSYAHITCSKS</sequence>
<comment type="caution">
    <text evidence="2">The sequence shown here is derived from an EMBL/GenBank/DDBJ whole genome shotgun (WGS) entry which is preliminary data.</text>
</comment>
<dbReference type="EMBL" id="JACGWJ010000020">
    <property type="protein sequence ID" value="KAL0340673.1"/>
    <property type="molecule type" value="Genomic_DNA"/>
</dbReference>
<evidence type="ECO:0000313" key="2">
    <source>
        <dbReference type="EMBL" id="KAL0340673.1"/>
    </source>
</evidence>
<feature type="transmembrane region" description="Helical" evidence="1">
    <location>
        <begin position="69"/>
        <end position="92"/>
    </location>
</feature>
<keyword evidence="1" id="KW-1133">Transmembrane helix</keyword>
<dbReference type="GO" id="GO:0016491">
    <property type="term" value="F:oxidoreductase activity"/>
    <property type="evidence" value="ECO:0007669"/>
    <property type="project" value="TreeGrafter"/>
</dbReference>
<reference evidence="2" key="1">
    <citation type="submission" date="2020-06" db="EMBL/GenBank/DDBJ databases">
        <authorList>
            <person name="Li T."/>
            <person name="Hu X."/>
            <person name="Zhang T."/>
            <person name="Song X."/>
            <person name="Zhang H."/>
            <person name="Dai N."/>
            <person name="Sheng W."/>
            <person name="Hou X."/>
            <person name="Wei L."/>
        </authorList>
    </citation>
    <scope>NUCLEOTIDE SEQUENCE</scope>
    <source>
        <strain evidence="2">G02</strain>
        <tissue evidence="2">Leaf</tissue>
    </source>
</reference>
<reference evidence="2" key="2">
    <citation type="journal article" date="2024" name="Plant">
        <title>Genomic evolution and insights into agronomic trait innovations of Sesamum species.</title>
        <authorList>
            <person name="Miao H."/>
            <person name="Wang L."/>
            <person name="Qu L."/>
            <person name="Liu H."/>
            <person name="Sun Y."/>
            <person name="Le M."/>
            <person name="Wang Q."/>
            <person name="Wei S."/>
            <person name="Zheng Y."/>
            <person name="Lin W."/>
            <person name="Duan Y."/>
            <person name="Cao H."/>
            <person name="Xiong S."/>
            <person name="Wang X."/>
            <person name="Wei L."/>
            <person name="Li C."/>
            <person name="Ma Q."/>
            <person name="Ju M."/>
            <person name="Zhao R."/>
            <person name="Li G."/>
            <person name="Mu C."/>
            <person name="Tian Q."/>
            <person name="Mei H."/>
            <person name="Zhang T."/>
            <person name="Gao T."/>
            <person name="Zhang H."/>
        </authorList>
    </citation>
    <scope>NUCLEOTIDE SEQUENCE</scope>
    <source>
        <strain evidence="2">G02</strain>
    </source>
</reference>
<dbReference type="InterPro" id="IPR039357">
    <property type="entry name" value="SRD5A/TECR"/>
</dbReference>
<feature type="transmembrane region" description="Helical" evidence="1">
    <location>
        <begin position="15"/>
        <end position="35"/>
    </location>
</feature>
<organism evidence="2">
    <name type="scientific">Sesamum radiatum</name>
    <name type="common">Black benniseed</name>
    <dbReference type="NCBI Taxonomy" id="300843"/>
    <lineage>
        <taxon>Eukaryota</taxon>
        <taxon>Viridiplantae</taxon>
        <taxon>Streptophyta</taxon>
        <taxon>Embryophyta</taxon>
        <taxon>Tracheophyta</taxon>
        <taxon>Spermatophyta</taxon>
        <taxon>Magnoliopsida</taxon>
        <taxon>eudicotyledons</taxon>
        <taxon>Gunneridae</taxon>
        <taxon>Pentapetalae</taxon>
        <taxon>asterids</taxon>
        <taxon>lamiids</taxon>
        <taxon>Lamiales</taxon>
        <taxon>Pedaliaceae</taxon>
        <taxon>Sesamum</taxon>
    </lineage>
</organism>
<evidence type="ECO:0000256" key="1">
    <source>
        <dbReference type="SAM" id="Phobius"/>
    </source>
</evidence>
<proteinExistence type="predicted"/>
<gene>
    <name evidence="2" type="ORF">Sradi_4584100</name>
</gene>
<protein>
    <submittedName>
        <fullName evidence="2">Uncharacterized protein</fullName>
    </submittedName>
</protein>